<evidence type="ECO:0000256" key="3">
    <source>
        <dbReference type="SAM" id="Phobius"/>
    </source>
</evidence>
<dbReference type="SUPFAM" id="SSF63817">
    <property type="entry name" value="Sortase"/>
    <property type="match status" value="1"/>
</dbReference>
<dbReference type="InterPro" id="IPR005754">
    <property type="entry name" value="Sortase"/>
</dbReference>
<evidence type="ECO:0000256" key="2">
    <source>
        <dbReference type="SAM" id="MobiDB-lite"/>
    </source>
</evidence>
<dbReference type="CDD" id="cd05830">
    <property type="entry name" value="Sortase_E"/>
    <property type="match status" value="1"/>
</dbReference>
<accession>A0ABU3Q1D3</accession>
<organism evidence="4 5">
    <name type="scientific">Nocardioides imazamoxiresistens</name>
    <dbReference type="NCBI Taxonomy" id="3231893"/>
    <lineage>
        <taxon>Bacteria</taxon>
        <taxon>Bacillati</taxon>
        <taxon>Actinomycetota</taxon>
        <taxon>Actinomycetes</taxon>
        <taxon>Propionibacteriales</taxon>
        <taxon>Nocardioidaceae</taxon>
        <taxon>Nocardioides</taxon>
    </lineage>
</organism>
<dbReference type="Pfam" id="PF04203">
    <property type="entry name" value="Sortase"/>
    <property type="match status" value="1"/>
</dbReference>
<dbReference type="InterPro" id="IPR023365">
    <property type="entry name" value="Sortase_dom-sf"/>
</dbReference>
<proteinExistence type="predicted"/>
<keyword evidence="3" id="KW-0472">Membrane</keyword>
<evidence type="ECO:0000313" key="5">
    <source>
        <dbReference type="Proteomes" id="UP001268542"/>
    </source>
</evidence>
<dbReference type="Gene3D" id="2.40.260.10">
    <property type="entry name" value="Sortase"/>
    <property type="match status" value="1"/>
</dbReference>
<keyword evidence="5" id="KW-1185">Reference proteome</keyword>
<feature type="region of interest" description="Disordered" evidence="2">
    <location>
        <begin position="183"/>
        <end position="208"/>
    </location>
</feature>
<comment type="caution">
    <text evidence="4">The sequence shown here is derived from an EMBL/GenBank/DDBJ whole genome shotgun (WGS) entry which is preliminary data.</text>
</comment>
<keyword evidence="3" id="KW-0812">Transmembrane</keyword>
<dbReference type="InterPro" id="IPR042003">
    <property type="entry name" value="Sortase_E"/>
</dbReference>
<evidence type="ECO:0000313" key="4">
    <source>
        <dbReference type="EMBL" id="MDT9595327.1"/>
    </source>
</evidence>
<protein>
    <submittedName>
        <fullName evidence="4">Class E sortase</fullName>
    </submittedName>
</protein>
<evidence type="ECO:0000256" key="1">
    <source>
        <dbReference type="ARBA" id="ARBA00022801"/>
    </source>
</evidence>
<dbReference type="InterPro" id="IPR053465">
    <property type="entry name" value="Sortase_Class_E"/>
</dbReference>
<keyword evidence="3" id="KW-1133">Transmembrane helix</keyword>
<feature type="transmembrane region" description="Helical" evidence="3">
    <location>
        <begin position="26"/>
        <end position="46"/>
    </location>
</feature>
<dbReference type="NCBIfam" id="NF033747">
    <property type="entry name" value="class_E_sortase"/>
    <property type="match status" value="1"/>
</dbReference>
<sequence length="239" mass="25567">MAGSETPTGGTAAAPRRRGARWMTRVGLVLVLVGAVLLGWVAWQLWGTSWQSGRKHDQGVERLEEAWRSGQDSVELDFGEAEAIVRIPAFGPDYAVPVLAGTSDEVLAAGFGRFDDVAAPGEVGNYALAGHRITHGEPLRRMPELVVGDEVVVETREATYTYTLVTGGDDLEVGFRDTWVVDPLPTNPASGSEEGDGTPAVQPPQDAGGRLLTLTTCAELFHTSQRLIAFAVLSDTEPR</sequence>
<reference evidence="4 5" key="1">
    <citation type="submission" date="2023-08" db="EMBL/GenBank/DDBJ databases">
        <title>Nocardioides seae sp. nov., a bacterium isolated from a soil.</title>
        <authorList>
            <person name="Wang X."/>
        </authorList>
    </citation>
    <scope>NUCLEOTIDE SEQUENCE [LARGE SCALE GENOMIC DNA]</scope>
    <source>
        <strain evidence="4 5">YZH12</strain>
    </source>
</reference>
<gene>
    <name evidence="4" type="ORF">RDV89_19725</name>
</gene>
<dbReference type="RefSeq" id="WP_315735949.1">
    <property type="nucleotide sequence ID" value="NZ_JAVYII010000011.1"/>
</dbReference>
<dbReference type="EMBL" id="JAVYII010000011">
    <property type="protein sequence ID" value="MDT9595327.1"/>
    <property type="molecule type" value="Genomic_DNA"/>
</dbReference>
<dbReference type="Proteomes" id="UP001268542">
    <property type="component" value="Unassembled WGS sequence"/>
</dbReference>
<keyword evidence="1" id="KW-0378">Hydrolase</keyword>
<name>A0ABU3Q1D3_9ACTN</name>